<dbReference type="AlphaFoldDB" id="A0A417YAL9"/>
<proteinExistence type="predicted"/>
<dbReference type="OrthoDB" id="2738903at2"/>
<evidence type="ECO:0000313" key="1">
    <source>
        <dbReference type="EMBL" id="RHW29645.1"/>
    </source>
</evidence>
<gene>
    <name evidence="1" type="ORF">D1B32_20730</name>
</gene>
<name>A0A417YAL9_9BACI</name>
<dbReference type="Proteomes" id="UP000285456">
    <property type="component" value="Unassembled WGS sequence"/>
</dbReference>
<dbReference type="EMBL" id="QWEH01000021">
    <property type="protein sequence ID" value="RHW29645.1"/>
    <property type="molecule type" value="Genomic_DNA"/>
</dbReference>
<evidence type="ECO:0000313" key="2">
    <source>
        <dbReference type="Proteomes" id="UP000285456"/>
    </source>
</evidence>
<keyword evidence="2" id="KW-1185">Reference proteome</keyword>
<dbReference type="RefSeq" id="WP_118890337.1">
    <property type="nucleotide sequence ID" value="NZ_JAMAWL010000002.1"/>
</dbReference>
<organism evidence="1 2">
    <name type="scientific">Oceanobacillus profundus</name>
    <dbReference type="NCBI Taxonomy" id="372463"/>
    <lineage>
        <taxon>Bacteria</taxon>
        <taxon>Bacillati</taxon>
        <taxon>Bacillota</taxon>
        <taxon>Bacilli</taxon>
        <taxon>Bacillales</taxon>
        <taxon>Bacillaceae</taxon>
        <taxon>Oceanobacillus</taxon>
    </lineage>
</organism>
<reference evidence="1 2" key="1">
    <citation type="journal article" date="2007" name="Int. J. Syst. Evol. Microbiol.">
        <title>Oceanobacillus profundus sp. nov., isolated from a deep-sea sediment core.</title>
        <authorList>
            <person name="Kim Y.G."/>
            <person name="Choi D.H."/>
            <person name="Hyun S."/>
            <person name="Cho B.C."/>
        </authorList>
    </citation>
    <scope>NUCLEOTIDE SEQUENCE [LARGE SCALE GENOMIC DNA]</scope>
    <source>
        <strain evidence="1 2">DSM 18246</strain>
    </source>
</reference>
<sequence>MNNNQNNSNIEKLIKQLIDGYKKEHLEELGSDNRKENNSFVFLEKNTLHMFISFMLILLEKQHDIGVRSDESESSVKELSSYLDSIIEDNQKDFEELIDILKKT</sequence>
<protein>
    <submittedName>
        <fullName evidence="1">Uncharacterized protein</fullName>
    </submittedName>
</protein>
<comment type="caution">
    <text evidence="1">The sequence shown here is derived from an EMBL/GenBank/DDBJ whole genome shotgun (WGS) entry which is preliminary data.</text>
</comment>
<accession>A0A417YAL9</accession>